<protein>
    <recommendedName>
        <fullName evidence="3 5">Regulatory protein RecX</fullName>
    </recommendedName>
</protein>
<comment type="subcellular location">
    <subcellularLocation>
        <location evidence="1 5">Cytoplasm</location>
    </subcellularLocation>
</comment>
<dbReference type="Pfam" id="PF02631">
    <property type="entry name" value="RecX_HTH2"/>
    <property type="match status" value="1"/>
</dbReference>
<dbReference type="InterPro" id="IPR036388">
    <property type="entry name" value="WH-like_DNA-bd_sf"/>
</dbReference>
<organism evidence="9 10">
    <name type="scientific">Tumebacillus lacus</name>
    <dbReference type="NCBI Taxonomy" id="2995335"/>
    <lineage>
        <taxon>Bacteria</taxon>
        <taxon>Bacillati</taxon>
        <taxon>Bacillota</taxon>
        <taxon>Bacilli</taxon>
        <taxon>Bacillales</taxon>
        <taxon>Alicyclobacillaceae</taxon>
        <taxon>Tumebacillus</taxon>
    </lineage>
</organism>
<comment type="similarity">
    <text evidence="2 5">Belongs to the RecX family.</text>
</comment>
<sequence>MTKQEEPKEAVSFEGGQLTALLTQKGNPDRVSLFLDGKFRFGVFREVAYHHGMKKGMDVTSEQLEALWRDEQVLKARDLAIGYLGMKARTAKQIADYLAGKEFEEKVVAMTVEWLVERRYLDDELYAKAWVESRMRSKPRGRAMLRWELQQKGVGSAEISRALESLDSDAQLDAAMRALEKKIGRKQLAFTADETRKLAAHLARRGFSSDVVYESIRRFRAGSNLDND</sequence>
<dbReference type="EMBL" id="JAPMLT010000001">
    <property type="protein sequence ID" value="MCX7568607.1"/>
    <property type="molecule type" value="Genomic_DNA"/>
</dbReference>
<evidence type="ECO:0000259" key="7">
    <source>
        <dbReference type="Pfam" id="PF21981"/>
    </source>
</evidence>
<dbReference type="Pfam" id="PF21982">
    <property type="entry name" value="RecX_HTH1"/>
    <property type="match status" value="1"/>
</dbReference>
<evidence type="ECO:0000259" key="6">
    <source>
        <dbReference type="Pfam" id="PF02631"/>
    </source>
</evidence>
<gene>
    <name evidence="5" type="primary">recX</name>
    <name evidence="9" type="ORF">OS242_01315</name>
</gene>
<dbReference type="PANTHER" id="PTHR33602:SF1">
    <property type="entry name" value="REGULATORY PROTEIN RECX FAMILY PROTEIN"/>
    <property type="match status" value="1"/>
</dbReference>
<dbReference type="InterPro" id="IPR053926">
    <property type="entry name" value="RecX_HTH_1st"/>
</dbReference>
<dbReference type="RefSeq" id="WP_267149849.1">
    <property type="nucleotide sequence ID" value="NZ_JAPMLT010000001.1"/>
</dbReference>
<evidence type="ECO:0000259" key="8">
    <source>
        <dbReference type="Pfam" id="PF21982"/>
    </source>
</evidence>
<feature type="domain" description="RecX third three-helical" evidence="7">
    <location>
        <begin position="169"/>
        <end position="214"/>
    </location>
</feature>
<comment type="caution">
    <text evidence="9">The sequence shown here is derived from an EMBL/GenBank/DDBJ whole genome shotgun (WGS) entry which is preliminary data.</text>
</comment>
<feature type="domain" description="RecX second three-helical" evidence="6">
    <location>
        <begin position="122"/>
        <end position="163"/>
    </location>
</feature>
<comment type="function">
    <text evidence="5">Modulates RecA activity.</text>
</comment>
<keyword evidence="10" id="KW-1185">Reference proteome</keyword>
<proteinExistence type="inferred from homology"/>
<name>A0ABT3WVB3_9BACL</name>
<accession>A0ABT3WVB3</accession>
<evidence type="ECO:0000256" key="3">
    <source>
        <dbReference type="ARBA" id="ARBA00018111"/>
    </source>
</evidence>
<evidence type="ECO:0000256" key="5">
    <source>
        <dbReference type="HAMAP-Rule" id="MF_01114"/>
    </source>
</evidence>
<evidence type="ECO:0000313" key="9">
    <source>
        <dbReference type="EMBL" id="MCX7568607.1"/>
    </source>
</evidence>
<evidence type="ECO:0000256" key="1">
    <source>
        <dbReference type="ARBA" id="ARBA00004496"/>
    </source>
</evidence>
<dbReference type="InterPro" id="IPR053925">
    <property type="entry name" value="RecX_HTH_3rd"/>
</dbReference>
<evidence type="ECO:0000313" key="10">
    <source>
        <dbReference type="Proteomes" id="UP001208017"/>
    </source>
</evidence>
<evidence type="ECO:0000256" key="2">
    <source>
        <dbReference type="ARBA" id="ARBA00009695"/>
    </source>
</evidence>
<reference evidence="9 10" key="1">
    <citation type="submission" date="2022-11" db="EMBL/GenBank/DDBJ databases">
        <title>Study of microbial diversity in lake waters.</title>
        <authorList>
            <person name="Zhang J."/>
        </authorList>
    </citation>
    <scope>NUCLEOTIDE SEQUENCE [LARGE SCALE GENOMIC DNA]</scope>
    <source>
        <strain evidence="9 10">DT12</strain>
    </source>
</reference>
<dbReference type="Pfam" id="PF21981">
    <property type="entry name" value="RecX_HTH3"/>
    <property type="match status" value="1"/>
</dbReference>
<feature type="domain" description="RecX first three-helical" evidence="8">
    <location>
        <begin position="76"/>
        <end position="115"/>
    </location>
</feature>
<dbReference type="Gene3D" id="1.10.10.10">
    <property type="entry name" value="Winged helix-like DNA-binding domain superfamily/Winged helix DNA-binding domain"/>
    <property type="match status" value="3"/>
</dbReference>
<dbReference type="InterPro" id="IPR003783">
    <property type="entry name" value="Regulatory_RecX"/>
</dbReference>
<dbReference type="PANTHER" id="PTHR33602">
    <property type="entry name" value="REGULATORY PROTEIN RECX FAMILY PROTEIN"/>
    <property type="match status" value="1"/>
</dbReference>
<dbReference type="HAMAP" id="MF_01114">
    <property type="entry name" value="RecX"/>
    <property type="match status" value="1"/>
</dbReference>
<evidence type="ECO:0000256" key="4">
    <source>
        <dbReference type="ARBA" id="ARBA00022490"/>
    </source>
</evidence>
<dbReference type="Proteomes" id="UP001208017">
    <property type="component" value="Unassembled WGS sequence"/>
</dbReference>
<keyword evidence="4 5" id="KW-0963">Cytoplasm</keyword>
<dbReference type="InterPro" id="IPR053924">
    <property type="entry name" value="RecX_HTH_2nd"/>
</dbReference>